<comment type="caution">
    <text evidence="1">The sequence shown here is derived from an EMBL/GenBank/DDBJ whole genome shotgun (WGS) entry which is preliminary data.</text>
</comment>
<evidence type="ECO:0000313" key="1">
    <source>
        <dbReference type="EMBL" id="KKW05398.1"/>
    </source>
</evidence>
<dbReference type="PATRIC" id="fig|1618342.3.peg.560"/>
<evidence type="ECO:0000313" key="2">
    <source>
        <dbReference type="Proteomes" id="UP000034119"/>
    </source>
</evidence>
<evidence type="ECO:0008006" key="3">
    <source>
        <dbReference type="Google" id="ProtNLM"/>
    </source>
</evidence>
<name>A0A0G1VFR9_9BACT</name>
<organism evidence="1 2">
    <name type="scientific">candidate division CPR1 bacterium GW2011_GWC1_49_13</name>
    <dbReference type="NCBI Taxonomy" id="1618342"/>
    <lineage>
        <taxon>Bacteria</taxon>
        <taxon>candidate division CPR1</taxon>
    </lineage>
</organism>
<gene>
    <name evidence="1" type="ORF">UY40_C0021G0007</name>
</gene>
<proteinExistence type="predicted"/>
<dbReference type="Proteomes" id="UP000034119">
    <property type="component" value="Unassembled WGS sequence"/>
</dbReference>
<dbReference type="STRING" id="1618342.UY40_C0021G0007"/>
<dbReference type="EMBL" id="LCPW01000021">
    <property type="protein sequence ID" value="KKW05398.1"/>
    <property type="molecule type" value="Genomic_DNA"/>
</dbReference>
<protein>
    <recommendedName>
        <fullName evidence="3">Carboxypeptidase regulatory-like domain-containing protein</fullName>
    </recommendedName>
</protein>
<sequence>MIIGLLLLLGLGTWWLWNSRQPTACTADAMQCPDGSYVGRVPPKCEFAPCEGESGTVTGRVEVGPLCPVEPCEADPIDFSSRQVILESSLGREILVSLYADGTFYPTKVAPGTYQATLTDCVWLGCESELPKTVIVTKDQTTEILIDIDTGIR</sequence>
<dbReference type="AlphaFoldDB" id="A0A0G1VFR9"/>
<reference evidence="1 2" key="1">
    <citation type="journal article" date="2015" name="Nature">
        <title>rRNA introns, odd ribosomes, and small enigmatic genomes across a large radiation of phyla.</title>
        <authorList>
            <person name="Brown C.T."/>
            <person name="Hug L.A."/>
            <person name="Thomas B.C."/>
            <person name="Sharon I."/>
            <person name="Castelle C.J."/>
            <person name="Singh A."/>
            <person name="Wilkins M.J."/>
            <person name="Williams K.H."/>
            <person name="Banfield J.F."/>
        </authorList>
    </citation>
    <scope>NUCLEOTIDE SEQUENCE [LARGE SCALE GENOMIC DNA]</scope>
</reference>
<accession>A0A0G1VFR9</accession>